<evidence type="ECO:0000313" key="3">
    <source>
        <dbReference type="Proteomes" id="UP000010445"/>
    </source>
</evidence>
<name>L1M9X7_9CORY</name>
<dbReference type="STRING" id="1035195.HMPREF9997_02523"/>
<dbReference type="HOGENOM" id="CLU_091606_1_0_11"/>
<dbReference type="OrthoDB" id="4427442at2"/>
<organism evidence="2 3">
    <name type="scientific">Corynebacterium durum F0235</name>
    <dbReference type="NCBI Taxonomy" id="1035195"/>
    <lineage>
        <taxon>Bacteria</taxon>
        <taxon>Bacillati</taxon>
        <taxon>Actinomycetota</taxon>
        <taxon>Actinomycetes</taxon>
        <taxon>Mycobacteriales</taxon>
        <taxon>Corynebacteriaceae</taxon>
        <taxon>Corynebacterium</taxon>
    </lineage>
</organism>
<evidence type="ECO:0000256" key="1">
    <source>
        <dbReference type="SAM" id="Phobius"/>
    </source>
</evidence>
<keyword evidence="1" id="KW-0472">Membrane</keyword>
<dbReference type="Gene3D" id="1.10.1760.20">
    <property type="match status" value="1"/>
</dbReference>
<comment type="caution">
    <text evidence="2">The sequence shown here is derived from an EMBL/GenBank/DDBJ whole genome shotgun (WGS) entry which is preliminary data.</text>
</comment>
<accession>L1M9X7</accession>
<dbReference type="EMBL" id="AMEM01000041">
    <property type="protein sequence ID" value="EKX87746.1"/>
    <property type="molecule type" value="Genomic_DNA"/>
</dbReference>
<dbReference type="PATRIC" id="fig|1035195.3.peg.2252"/>
<evidence type="ECO:0008006" key="4">
    <source>
        <dbReference type="Google" id="ProtNLM"/>
    </source>
</evidence>
<dbReference type="AlphaFoldDB" id="L1M9X7"/>
<protein>
    <recommendedName>
        <fullName evidence="4">Glycosyl transferase family 9</fullName>
    </recommendedName>
</protein>
<keyword evidence="1" id="KW-0812">Transmembrane</keyword>
<reference evidence="2 3" key="1">
    <citation type="submission" date="2012-05" db="EMBL/GenBank/DDBJ databases">
        <authorList>
            <person name="Weinstock G."/>
            <person name="Sodergren E."/>
            <person name="Lobos E.A."/>
            <person name="Fulton L."/>
            <person name="Fulton R."/>
            <person name="Courtney L."/>
            <person name="Fronick C."/>
            <person name="O'Laughlin M."/>
            <person name="Godfrey J."/>
            <person name="Wilson R.M."/>
            <person name="Miner T."/>
            <person name="Farmer C."/>
            <person name="Delehaunty K."/>
            <person name="Cordes M."/>
            <person name="Minx P."/>
            <person name="Tomlinson C."/>
            <person name="Chen J."/>
            <person name="Wollam A."/>
            <person name="Pepin K.H."/>
            <person name="Bhonagiri V."/>
            <person name="Zhang X."/>
            <person name="Suruliraj S."/>
            <person name="Warren W."/>
            <person name="Mitreva M."/>
            <person name="Mardis E.R."/>
            <person name="Wilson R.K."/>
        </authorList>
    </citation>
    <scope>NUCLEOTIDE SEQUENCE [LARGE SCALE GENOMIC DNA]</scope>
    <source>
        <strain evidence="2 3">F0235</strain>
    </source>
</reference>
<keyword evidence="1" id="KW-1133">Transmembrane helix</keyword>
<feature type="transmembrane region" description="Helical" evidence="1">
    <location>
        <begin position="6"/>
        <end position="28"/>
    </location>
</feature>
<feature type="transmembrane region" description="Helical" evidence="1">
    <location>
        <begin position="102"/>
        <end position="123"/>
    </location>
</feature>
<proteinExistence type="predicted"/>
<feature type="transmembrane region" description="Helical" evidence="1">
    <location>
        <begin position="179"/>
        <end position="197"/>
    </location>
</feature>
<dbReference type="RefSeq" id="WP_006062327.1">
    <property type="nucleotide sequence ID" value="NZ_KB290824.1"/>
</dbReference>
<dbReference type="Proteomes" id="UP000010445">
    <property type="component" value="Unassembled WGS sequence"/>
</dbReference>
<evidence type="ECO:0000313" key="2">
    <source>
        <dbReference type="EMBL" id="EKX87746.1"/>
    </source>
</evidence>
<feature type="transmembrane region" description="Helical" evidence="1">
    <location>
        <begin position="40"/>
        <end position="64"/>
    </location>
</feature>
<keyword evidence="3" id="KW-1185">Reference proteome</keyword>
<feature type="transmembrane region" description="Helical" evidence="1">
    <location>
        <begin position="70"/>
        <end position="95"/>
    </location>
</feature>
<sequence>MSLSAVQKALAGVGALFIAATWVFVVIARPTDWSSVGASSQALITLGGYVTGAVLLLVATVPALPARLVSMIPVALVLNIVVGQIIGSVGIPLYLDSTGTVLVAALAGPWAGIATGVLSSLVWSAFNPSVLPFAATSAAVGGLAGVAIKHGALKNVATVLLSGAVIGIVVGMLAAPVAAFVYGGTAGVGTGAVVLLLREMGHSLLQSVTLQSFISDPLDKALVMLLVWLVLKSLPKRTLAAFR</sequence>
<dbReference type="eggNOG" id="COG3275">
    <property type="taxonomic scope" value="Bacteria"/>
</dbReference>
<feature type="transmembrane region" description="Helical" evidence="1">
    <location>
        <begin position="129"/>
        <end position="148"/>
    </location>
</feature>
<gene>
    <name evidence="2" type="ORF">HMPREF9997_02523</name>
</gene>